<organism evidence="5 6">
    <name type="scientific">Massilia hydrophila</name>
    <dbReference type="NCBI Taxonomy" id="3044279"/>
    <lineage>
        <taxon>Bacteria</taxon>
        <taxon>Pseudomonadati</taxon>
        <taxon>Pseudomonadota</taxon>
        <taxon>Betaproteobacteria</taxon>
        <taxon>Burkholderiales</taxon>
        <taxon>Oxalobacteraceae</taxon>
        <taxon>Telluria group</taxon>
        <taxon>Massilia</taxon>
    </lineage>
</organism>
<dbReference type="InterPro" id="IPR015510">
    <property type="entry name" value="PGRP"/>
</dbReference>
<protein>
    <submittedName>
        <fullName evidence="5">Peptidoglycan recognition protein family protein</fullName>
    </submittedName>
</protein>
<evidence type="ECO:0000259" key="4">
    <source>
        <dbReference type="SMART" id="SM00701"/>
    </source>
</evidence>
<feature type="domain" description="N-acetylmuramoyl-L-alanine amidase" evidence="3">
    <location>
        <begin position="53"/>
        <end position="190"/>
    </location>
</feature>
<dbReference type="PANTHER" id="PTHR11022">
    <property type="entry name" value="PEPTIDOGLYCAN RECOGNITION PROTEIN"/>
    <property type="match status" value="1"/>
</dbReference>
<dbReference type="EMBL" id="JAHYBX010000002">
    <property type="protein sequence ID" value="MCA1855778.1"/>
    <property type="molecule type" value="Genomic_DNA"/>
</dbReference>
<dbReference type="InterPro" id="IPR006619">
    <property type="entry name" value="PGRP_domain_met/bac"/>
</dbReference>
<sequence>MRQPFPAVVPAVLLAASLAIAALPLPAGATTPQDLPLAAVERAIVPVAAWGGSPADPARARRHAIRHITLHHQGEPFKPGTDPQAYLRRLQDWSRSSKGWLDIPYHYVIDLDGRIYAARDISFAGDTNTDYDPSGHALIEVVGNFEEVEPNQRQLDAVVDLMALLAAKHQVPLDAIRSHRDYSDKTVCPGANLYRYVAGDYFRHKVALRLAGEQAARR</sequence>
<accession>A0ABS7Y8W1</accession>
<dbReference type="CDD" id="cd06583">
    <property type="entry name" value="PGRP"/>
    <property type="match status" value="1"/>
</dbReference>
<evidence type="ECO:0000313" key="5">
    <source>
        <dbReference type="EMBL" id="MCA1855778.1"/>
    </source>
</evidence>
<feature type="domain" description="Peptidoglycan recognition protein family" evidence="4">
    <location>
        <begin position="42"/>
        <end position="183"/>
    </location>
</feature>
<dbReference type="Gene3D" id="3.40.80.10">
    <property type="entry name" value="Peptidoglycan recognition protein-like"/>
    <property type="match status" value="1"/>
</dbReference>
<keyword evidence="6" id="KW-1185">Reference proteome</keyword>
<feature type="signal peptide" evidence="2">
    <location>
        <begin position="1"/>
        <end position="21"/>
    </location>
</feature>
<name>A0ABS7Y8W1_9BURK</name>
<dbReference type="Pfam" id="PF01510">
    <property type="entry name" value="Amidase_2"/>
    <property type="match status" value="1"/>
</dbReference>
<evidence type="ECO:0000313" key="6">
    <source>
        <dbReference type="Proteomes" id="UP001198602"/>
    </source>
</evidence>
<dbReference type="SUPFAM" id="SSF55846">
    <property type="entry name" value="N-acetylmuramoyl-L-alanine amidase-like"/>
    <property type="match status" value="1"/>
</dbReference>
<dbReference type="RefSeq" id="WP_225238150.1">
    <property type="nucleotide sequence ID" value="NZ_JAHYBX010000002.1"/>
</dbReference>
<dbReference type="SMART" id="SM00644">
    <property type="entry name" value="Ami_2"/>
    <property type="match status" value="1"/>
</dbReference>
<keyword evidence="2" id="KW-0732">Signal</keyword>
<evidence type="ECO:0000256" key="2">
    <source>
        <dbReference type="SAM" id="SignalP"/>
    </source>
</evidence>
<dbReference type="InterPro" id="IPR036505">
    <property type="entry name" value="Amidase/PGRP_sf"/>
</dbReference>
<dbReference type="InterPro" id="IPR002502">
    <property type="entry name" value="Amidase_domain"/>
</dbReference>
<comment type="similarity">
    <text evidence="1">Belongs to the N-acetylmuramoyl-L-alanine amidase 2 family.</text>
</comment>
<reference evidence="5 6" key="1">
    <citation type="submission" date="2021-07" db="EMBL/GenBank/DDBJ databases">
        <title>Characterization of Violacein-producing bacteria and related species.</title>
        <authorList>
            <person name="Wilson H.S."/>
            <person name="De Leon M.E."/>
        </authorList>
    </citation>
    <scope>NUCLEOTIDE SEQUENCE [LARGE SCALE GENOMIC DNA]</scope>
    <source>
        <strain evidence="5 6">HSC-2F05</strain>
    </source>
</reference>
<dbReference type="Proteomes" id="UP001198602">
    <property type="component" value="Unassembled WGS sequence"/>
</dbReference>
<dbReference type="PANTHER" id="PTHR11022:SF41">
    <property type="entry name" value="PEPTIDOGLYCAN-RECOGNITION PROTEIN LC-RELATED"/>
    <property type="match status" value="1"/>
</dbReference>
<evidence type="ECO:0000256" key="1">
    <source>
        <dbReference type="ARBA" id="ARBA00007553"/>
    </source>
</evidence>
<feature type="chain" id="PRO_5045365191" evidence="2">
    <location>
        <begin position="22"/>
        <end position="218"/>
    </location>
</feature>
<evidence type="ECO:0000259" key="3">
    <source>
        <dbReference type="SMART" id="SM00644"/>
    </source>
</evidence>
<proteinExistence type="inferred from homology"/>
<comment type="caution">
    <text evidence="5">The sequence shown here is derived from an EMBL/GenBank/DDBJ whole genome shotgun (WGS) entry which is preliminary data.</text>
</comment>
<gene>
    <name evidence="5" type="ORF">LE190_07545</name>
</gene>
<dbReference type="SMART" id="SM00701">
    <property type="entry name" value="PGRP"/>
    <property type="match status" value="1"/>
</dbReference>